<feature type="transmembrane region" description="Helical" evidence="2">
    <location>
        <begin position="268"/>
        <end position="287"/>
    </location>
</feature>
<keyword evidence="5" id="KW-1185">Reference proteome</keyword>
<reference evidence="4 5" key="1">
    <citation type="journal article" date="2017" name="Int. J. Syst. Evol. Microbiol.">
        <title>Photobacterium alginatilyticum sp. nov., a marine bacterium isolated from bottom seawater.</title>
        <authorList>
            <person name="Wang X."/>
            <person name="Wang Y."/>
            <person name="Yang X."/>
            <person name="Sun H."/>
            <person name="Li B."/>
            <person name="Zhang X.H."/>
        </authorList>
    </citation>
    <scope>NUCLEOTIDE SEQUENCE [LARGE SCALE GENOMIC DNA]</scope>
    <source>
        <strain evidence="4 5">P03D4</strain>
    </source>
</reference>
<comment type="caution">
    <text evidence="4">The sequence shown here is derived from an EMBL/GenBank/DDBJ whole genome shotgun (WGS) entry which is preliminary data.</text>
</comment>
<feature type="domain" description="Zona occludens toxin N-terminal" evidence="3">
    <location>
        <begin position="3"/>
        <end position="252"/>
    </location>
</feature>
<sequence>MATIIRHGPAGSYKSACAVWFDALPALREGRVVVTNVEGMQDISTIEKRLGERFPMTARVIRISSMNENGIRLWQHWYNWCPIGALILIDEAQDIYNKTAGFDIAKNVYLGIEPFGQLLPKGHVDFYNKVLNEFQPDEVAFDDTGESIVDESGNVILPKNFNMAFMRHRKYNWDITLCTPDIRQIPAEIKGVAELAIHHSSKDSLFLTKRRPRLWEHNPKSSATKPTKDDTTKGVRVPRAVHLMYSSTVTGQITKSGAGSSILKEPKFVIFLITFVVCLFFLGNSVYEIVNRDSVNAPVPSGEAQPAQADSNDHQTPVLPAQTGEARSQMAGHSPTDIRIGVTSSSDSAQSGKPRPYVDLTVTAWPYDVSKLYVSGVHFRVVGEQRKTQTTIIFEQHLTDGQRGYVYSDQLKPLGFEFVVLDPCLVQVAYGTDMQVIMCNPVNEMTDYREERQQLASTDDMDFNVTPLAGLVSNDENGAI</sequence>
<protein>
    <submittedName>
        <fullName evidence="4">Zonular occludens toxin</fullName>
    </submittedName>
</protein>
<proteinExistence type="predicted"/>
<organism evidence="4 5">
    <name type="scientific">Photobacterium alginatilyticum</name>
    <dbReference type="NCBI Taxonomy" id="1775171"/>
    <lineage>
        <taxon>Bacteria</taxon>
        <taxon>Pseudomonadati</taxon>
        <taxon>Pseudomonadota</taxon>
        <taxon>Gammaproteobacteria</taxon>
        <taxon>Vibrionales</taxon>
        <taxon>Vibrionaceae</taxon>
        <taxon>Photobacterium</taxon>
    </lineage>
</organism>
<evidence type="ECO:0000256" key="1">
    <source>
        <dbReference type="SAM" id="MobiDB-lite"/>
    </source>
</evidence>
<feature type="compositionally biased region" description="Polar residues" evidence="1">
    <location>
        <begin position="342"/>
        <end position="351"/>
    </location>
</feature>
<dbReference type="Gene3D" id="3.40.50.300">
    <property type="entry name" value="P-loop containing nucleotide triphosphate hydrolases"/>
    <property type="match status" value="1"/>
</dbReference>
<name>A0ABW9YNS6_9GAMM</name>
<evidence type="ECO:0000259" key="3">
    <source>
        <dbReference type="Pfam" id="PF05707"/>
    </source>
</evidence>
<dbReference type="EMBL" id="RSEJ01000031">
    <property type="protein sequence ID" value="NBI55478.1"/>
    <property type="molecule type" value="Genomic_DNA"/>
</dbReference>
<dbReference type="Pfam" id="PF05707">
    <property type="entry name" value="Zot"/>
    <property type="match status" value="1"/>
</dbReference>
<evidence type="ECO:0000313" key="5">
    <source>
        <dbReference type="Proteomes" id="UP000738517"/>
    </source>
</evidence>
<evidence type="ECO:0000313" key="4">
    <source>
        <dbReference type="EMBL" id="NBI55478.1"/>
    </source>
</evidence>
<accession>A0ABW9YNS6</accession>
<keyword evidence="2" id="KW-0472">Membrane</keyword>
<gene>
    <name evidence="4" type="ORF">EIZ48_23460</name>
</gene>
<keyword evidence="2" id="KW-0812">Transmembrane</keyword>
<keyword evidence="2" id="KW-1133">Transmembrane helix</keyword>
<dbReference type="Proteomes" id="UP000738517">
    <property type="component" value="Unassembled WGS sequence"/>
</dbReference>
<dbReference type="RefSeq" id="WP_160657123.1">
    <property type="nucleotide sequence ID" value="NZ_RSEJ01000031.1"/>
</dbReference>
<dbReference type="InterPro" id="IPR027417">
    <property type="entry name" value="P-loop_NTPase"/>
</dbReference>
<dbReference type="InterPro" id="IPR008900">
    <property type="entry name" value="Zot_N"/>
</dbReference>
<feature type="region of interest" description="Disordered" evidence="1">
    <location>
        <begin position="325"/>
        <end position="354"/>
    </location>
</feature>
<evidence type="ECO:0000256" key="2">
    <source>
        <dbReference type="SAM" id="Phobius"/>
    </source>
</evidence>